<protein>
    <submittedName>
        <fullName evidence="5">ABC transporter ATP-binding protein</fullName>
    </submittedName>
</protein>
<comment type="caution">
    <text evidence="5">The sequence shown here is derived from an EMBL/GenBank/DDBJ whole genome shotgun (WGS) entry which is preliminary data.</text>
</comment>
<keyword evidence="1" id="KW-0813">Transport</keyword>
<dbReference type="InterPro" id="IPR003439">
    <property type="entry name" value="ABC_transporter-like_ATP-bd"/>
</dbReference>
<dbReference type="GO" id="GO:1903805">
    <property type="term" value="P:L-valine import across plasma membrane"/>
    <property type="evidence" value="ECO:0007669"/>
    <property type="project" value="TreeGrafter"/>
</dbReference>
<organism evidence="5 6">
    <name type="scientific">Candidatus Zymogenus saltonus</name>
    <dbReference type="NCBI Taxonomy" id="2844893"/>
    <lineage>
        <taxon>Bacteria</taxon>
        <taxon>Deltaproteobacteria</taxon>
        <taxon>Candidatus Zymogenia</taxon>
        <taxon>Candidatus Zymogeniales</taxon>
        <taxon>Candidatus Zymogenaceae</taxon>
        <taxon>Candidatus Zymogenus</taxon>
    </lineage>
</organism>
<dbReference type="EMBL" id="JAFGIX010000057">
    <property type="protein sequence ID" value="MBN1573839.1"/>
    <property type="molecule type" value="Genomic_DNA"/>
</dbReference>
<dbReference type="GO" id="GO:0015192">
    <property type="term" value="F:L-phenylalanine transmembrane transporter activity"/>
    <property type="evidence" value="ECO:0007669"/>
    <property type="project" value="TreeGrafter"/>
</dbReference>
<dbReference type="GO" id="GO:0015188">
    <property type="term" value="F:L-isoleucine transmembrane transporter activity"/>
    <property type="evidence" value="ECO:0007669"/>
    <property type="project" value="TreeGrafter"/>
</dbReference>
<evidence type="ECO:0000313" key="5">
    <source>
        <dbReference type="EMBL" id="MBN1573839.1"/>
    </source>
</evidence>
<dbReference type="AlphaFoldDB" id="A0A9D8KGN5"/>
<keyword evidence="2" id="KW-0547">Nucleotide-binding</keyword>
<reference evidence="5" key="1">
    <citation type="journal article" date="2021" name="Environ. Microbiol.">
        <title>Genomic characterization of three novel Desulfobacterota classes expand the metabolic and phylogenetic diversity of the phylum.</title>
        <authorList>
            <person name="Murphy C.L."/>
            <person name="Biggerstaff J."/>
            <person name="Eichhorn A."/>
            <person name="Ewing E."/>
            <person name="Shahan R."/>
            <person name="Soriano D."/>
            <person name="Stewart S."/>
            <person name="VanMol K."/>
            <person name="Walker R."/>
            <person name="Walters P."/>
            <person name="Elshahed M.S."/>
            <person name="Youssef N.H."/>
        </authorList>
    </citation>
    <scope>NUCLEOTIDE SEQUENCE</scope>
    <source>
        <strain evidence="5">Zod_Metabat.24</strain>
    </source>
</reference>
<evidence type="ECO:0000256" key="2">
    <source>
        <dbReference type="ARBA" id="ARBA00022741"/>
    </source>
</evidence>
<dbReference type="CDD" id="cd03219">
    <property type="entry name" value="ABC_Mj1267_LivG_branched"/>
    <property type="match status" value="1"/>
</dbReference>
<accession>A0A9D8KGN5</accession>
<dbReference type="InterPro" id="IPR032823">
    <property type="entry name" value="BCA_ABC_TP_C"/>
</dbReference>
<dbReference type="GO" id="GO:0015808">
    <property type="term" value="P:L-alanine transport"/>
    <property type="evidence" value="ECO:0007669"/>
    <property type="project" value="TreeGrafter"/>
</dbReference>
<dbReference type="InterPro" id="IPR003593">
    <property type="entry name" value="AAA+_ATPase"/>
</dbReference>
<dbReference type="Gene3D" id="3.40.50.300">
    <property type="entry name" value="P-loop containing nucleotide triphosphate hydrolases"/>
    <property type="match status" value="1"/>
</dbReference>
<dbReference type="GO" id="GO:1903806">
    <property type="term" value="P:L-isoleucine import across plasma membrane"/>
    <property type="evidence" value="ECO:0007669"/>
    <property type="project" value="TreeGrafter"/>
</dbReference>
<gene>
    <name evidence="5" type="ORF">JW984_11640</name>
</gene>
<dbReference type="PANTHER" id="PTHR45772">
    <property type="entry name" value="CONSERVED COMPONENT OF ABC TRANSPORTER FOR NATURAL AMINO ACIDS-RELATED"/>
    <property type="match status" value="1"/>
</dbReference>
<dbReference type="PANTHER" id="PTHR45772:SF7">
    <property type="entry name" value="AMINO ACID ABC TRANSPORTER ATP-BINDING PROTEIN"/>
    <property type="match status" value="1"/>
</dbReference>
<evidence type="ECO:0000256" key="1">
    <source>
        <dbReference type="ARBA" id="ARBA00022448"/>
    </source>
</evidence>
<reference evidence="5" key="2">
    <citation type="submission" date="2021-01" db="EMBL/GenBank/DDBJ databases">
        <authorList>
            <person name="Hahn C.R."/>
            <person name="Youssef N.H."/>
            <person name="Elshahed M."/>
        </authorList>
    </citation>
    <scope>NUCLEOTIDE SEQUENCE</scope>
    <source>
        <strain evidence="5">Zod_Metabat.24</strain>
    </source>
</reference>
<evidence type="ECO:0000259" key="4">
    <source>
        <dbReference type="PROSITE" id="PS50893"/>
    </source>
</evidence>
<name>A0A9D8KGN5_9DELT</name>
<sequence>MILKVINLSINFGGVKALQKVSFSVRDGEVKAVIGPNGAGKTTLFNLITGIFPPTSGKILLDDIRIDGRKSNKIASMGITRTFQNLEIFDNMTVLENVMVGRHLKSSSGFLECAFRAPTAVKEERKIAETSLKYLDFVGLEPRANDISTSLPLGHQRYLEIARALASEPRLILLDEPAAGLDERETEDLLQLIRKISENGITVLLVEHDMGLTMEISDDIIVLDHGELIAEGTPREIQYNKNVIEAYLGEDVVFT</sequence>
<dbReference type="Pfam" id="PF12399">
    <property type="entry name" value="BCA_ABC_TP_C"/>
    <property type="match status" value="1"/>
</dbReference>
<dbReference type="GO" id="GO:0005524">
    <property type="term" value="F:ATP binding"/>
    <property type="evidence" value="ECO:0007669"/>
    <property type="project" value="UniProtKB-KW"/>
</dbReference>
<feature type="domain" description="ABC transporter" evidence="4">
    <location>
        <begin position="3"/>
        <end position="250"/>
    </location>
</feature>
<dbReference type="InterPro" id="IPR027417">
    <property type="entry name" value="P-loop_NTPase"/>
</dbReference>
<dbReference type="SUPFAM" id="SSF52540">
    <property type="entry name" value="P-loop containing nucleoside triphosphate hydrolases"/>
    <property type="match status" value="1"/>
</dbReference>
<dbReference type="GO" id="GO:0016887">
    <property type="term" value="F:ATP hydrolysis activity"/>
    <property type="evidence" value="ECO:0007669"/>
    <property type="project" value="InterPro"/>
</dbReference>
<evidence type="ECO:0000256" key="3">
    <source>
        <dbReference type="ARBA" id="ARBA00022840"/>
    </source>
</evidence>
<dbReference type="Proteomes" id="UP000809273">
    <property type="component" value="Unassembled WGS sequence"/>
</dbReference>
<dbReference type="FunFam" id="3.40.50.300:FF:000421">
    <property type="entry name" value="Branched-chain amino acid ABC transporter ATP-binding protein"/>
    <property type="match status" value="1"/>
</dbReference>
<dbReference type="InterPro" id="IPR051120">
    <property type="entry name" value="ABC_AA/LPS_Transport"/>
</dbReference>
<proteinExistence type="predicted"/>
<dbReference type="SMART" id="SM00382">
    <property type="entry name" value="AAA"/>
    <property type="match status" value="1"/>
</dbReference>
<dbReference type="PROSITE" id="PS50893">
    <property type="entry name" value="ABC_TRANSPORTER_2"/>
    <property type="match status" value="1"/>
</dbReference>
<dbReference type="Pfam" id="PF00005">
    <property type="entry name" value="ABC_tran"/>
    <property type="match status" value="1"/>
</dbReference>
<evidence type="ECO:0000313" key="6">
    <source>
        <dbReference type="Proteomes" id="UP000809273"/>
    </source>
</evidence>
<dbReference type="GO" id="GO:0005304">
    <property type="term" value="F:L-valine transmembrane transporter activity"/>
    <property type="evidence" value="ECO:0007669"/>
    <property type="project" value="TreeGrafter"/>
</dbReference>
<dbReference type="GO" id="GO:0042941">
    <property type="term" value="P:D-alanine transmembrane transport"/>
    <property type="evidence" value="ECO:0007669"/>
    <property type="project" value="TreeGrafter"/>
</dbReference>
<keyword evidence="3 5" id="KW-0067">ATP-binding</keyword>
<dbReference type="GO" id="GO:0005886">
    <property type="term" value="C:plasma membrane"/>
    <property type="evidence" value="ECO:0007669"/>
    <property type="project" value="TreeGrafter"/>
</dbReference>